<dbReference type="AlphaFoldDB" id="A0A1J5PFN8"/>
<sequence>MMPPMRPRAGTTLMLSTVANTAFSSATVREATVRISAPAGAAPNAATATRLNRINLRMCLPVTVNAARGAAVMSR</sequence>
<name>A0A1J5PFN8_9ZZZZ</name>
<accession>A0A1J5PFN8</accession>
<proteinExistence type="predicted"/>
<protein>
    <submittedName>
        <fullName evidence="1">Uncharacterized protein</fullName>
    </submittedName>
</protein>
<organism evidence="1">
    <name type="scientific">mine drainage metagenome</name>
    <dbReference type="NCBI Taxonomy" id="410659"/>
    <lineage>
        <taxon>unclassified sequences</taxon>
        <taxon>metagenomes</taxon>
        <taxon>ecological metagenomes</taxon>
    </lineage>
</organism>
<evidence type="ECO:0000313" key="1">
    <source>
        <dbReference type="EMBL" id="OIQ70198.1"/>
    </source>
</evidence>
<gene>
    <name evidence="1" type="ORF">GALL_481890</name>
</gene>
<dbReference type="EMBL" id="MLJW01004317">
    <property type="protein sequence ID" value="OIQ70198.1"/>
    <property type="molecule type" value="Genomic_DNA"/>
</dbReference>
<reference evidence="1" key="1">
    <citation type="submission" date="2016-10" db="EMBL/GenBank/DDBJ databases">
        <title>Sequence of Gallionella enrichment culture.</title>
        <authorList>
            <person name="Poehlein A."/>
            <person name="Muehling M."/>
            <person name="Daniel R."/>
        </authorList>
    </citation>
    <scope>NUCLEOTIDE SEQUENCE</scope>
</reference>
<comment type="caution">
    <text evidence="1">The sequence shown here is derived from an EMBL/GenBank/DDBJ whole genome shotgun (WGS) entry which is preliminary data.</text>
</comment>